<dbReference type="Proteomes" id="UP001469553">
    <property type="component" value="Unassembled WGS sequence"/>
</dbReference>
<evidence type="ECO:0000313" key="3">
    <source>
        <dbReference type="Proteomes" id="UP001469553"/>
    </source>
</evidence>
<keyword evidence="3" id="KW-1185">Reference proteome</keyword>
<dbReference type="EMBL" id="JAHRIP010018870">
    <property type="protein sequence ID" value="MEQ2286362.1"/>
    <property type="molecule type" value="Genomic_DNA"/>
</dbReference>
<name>A0ABV0XXW7_9TELE</name>
<accession>A0ABV0XXW7</accession>
<evidence type="ECO:0000313" key="2">
    <source>
        <dbReference type="EMBL" id="MEQ2286362.1"/>
    </source>
</evidence>
<organism evidence="2 3">
    <name type="scientific">Ameca splendens</name>
    <dbReference type="NCBI Taxonomy" id="208324"/>
    <lineage>
        <taxon>Eukaryota</taxon>
        <taxon>Metazoa</taxon>
        <taxon>Chordata</taxon>
        <taxon>Craniata</taxon>
        <taxon>Vertebrata</taxon>
        <taxon>Euteleostomi</taxon>
        <taxon>Actinopterygii</taxon>
        <taxon>Neopterygii</taxon>
        <taxon>Teleostei</taxon>
        <taxon>Neoteleostei</taxon>
        <taxon>Acanthomorphata</taxon>
        <taxon>Ovalentaria</taxon>
        <taxon>Atherinomorphae</taxon>
        <taxon>Cyprinodontiformes</taxon>
        <taxon>Goodeidae</taxon>
        <taxon>Ameca</taxon>
    </lineage>
</organism>
<sequence>MPPPRSGARLIIKLENTPFAAGLLSLLTLTGEYLNIFDYVSAVLREICGARRRMTRSSPFSCMNLKTVVFLCTSAGTNTKSDPVQQRKEMKKHDEKKRRKHNKNIERGPFVVRLLRASLHKLASL</sequence>
<feature type="region of interest" description="Disordered" evidence="1">
    <location>
        <begin position="76"/>
        <end position="106"/>
    </location>
</feature>
<evidence type="ECO:0000256" key="1">
    <source>
        <dbReference type="SAM" id="MobiDB-lite"/>
    </source>
</evidence>
<comment type="caution">
    <text evidence="2">The sequence shown here is derived from an EMBL/GenBank/DDBJ whole genome shotgun (WGS) entry which is preliminary data.</text>
</comment>
<gene>
    <name evidence="2" type="ORF">AMECASPLE_001776</name>
</gene>
<protein>
    <submittedName>
        <fullName evidence="2">Uncharacterized protein</fullName>
    </submittedName>
</protein>
<reference evidence="2 3" key="1">
    <citation type="submission" date="2021-06" db="EMBL/GenBank/DDBJ databases">
        <authorList>
            <person name="Palmer J.M."/>
        </authorList>
    </citation>
    <scope>NUCLEOTIDE SEQUENCE [LARGE SCALE GENOMIC DNA]</scope>
    <source>
        <strain evidence="2 3">AS_MEX2019</strain>
        <tissue evidence="2">Muscle</tissue>
    </source>
</reference>
<proteinExistence type="predicted"/>